<dbReference type="Pfam" id="PF01497">
    <property type="entry name" value="Peripla_BP_2"/>
    <property type="match status" value="1"/>
</dbReference>
<dbReference type="AlphaFoldDB" id="A0A931CSP9"/>
<dbReference type="Proteomes" id="UP000706172">
    <property type="component" value="Unassembled WGS sequence"/>
</dbReference>
<name>A0A931CSP9_9BACT</name>
<dbReference type="GO" id="GO:0071281">
    <property type="term" value="P:cellular response to iron ion"/>
    <property type="evidence" value="ECO:0007669"/>
    <property type="project" value="TreeGrafter"/>
</dbReference>
<dbReference type="PANTHER" id="PTHR30535:SF34">
    <property type="entry name" value="MOLYBDATE-BINDING PROTEIN MOLA"/>
    <property type="match status" value="1"/>
</dbReference>
<comment type="caution">
    <text evidence="2">The sequence shown here is derived from an EMBL/GenBank/DDBJ whole genome shotgun (WGS) entry which is preliminary data.</text>
</comment>
<dbReference type="InterPro" id="IPR002491">
    <property type="entry name" value="ABC_transptr_periplasmic_BD"/>
</dbReference>
<dbReference type="PANTHER" id="PTHR30535">
    <property type="entry name" value="VITAMIN B12-BINDING PROTEIN"/>
    <property type="match status" value="1"/>
</dbReference>
<organism evidence="2 3">
    <name type="scientific">Desulfotignum balticum</name>
    <dbReference type="NCBI Taxonomy" id="115781"/>
    <lineage>
        <taxon>Bacteria</taxon>
        <taxon>Pseudomonadati</taxon>
        <taxon>Thermodesulfobacteriota</taxon>
        <taxon>Desulfobacteria</taxon>
        <taxon>Desulfobacterales</taxon>
        <taxon>Desulfobacteraceae</taxon>
        <taxon>Desulfotignum</taxon>
    </lineage>
</organism>
<proteinExistence type="predicted"/>
<dbReference type="PROSITE" id="PS51257">
    <property type="entry name" value="PROKAR_LIPOPROTEIN"/>
    <property type="match status" value="1"/>
</dbReference>
<dbReference type="InterPro" id="IPR050902">
    <property type="entry name" value="ABC_Transporter_SBP"/>
</dbReference>
<gene>
    <name evidence="2" type="ORF">H0S81_00260</name>
</gene>
<dbReference type="EMBL" id="JACCQK010000009">
    <property type="protein sequence ID" value="MBG0778355.1"/>
    <property type="molecule type" value="Genomic_DNA"/>
</dbReference>
<feature type="domain" description="Fe/B12 periplasmic-binding" evidence="1">
    <location>
        <begin position="61"/>
        <end position="325"/>
    </location>
</feature>
<reference evidence="2" key="1">
    <citation type="submission" date="2020-07" db="EMBL/GenBank/DDBJ databases">
        <title>Severe corrosion of carbon steel in oil field produced water can be linked to methanogenic archaea containing a special type of NiFe hydrogenase.</title>
        <authorList>
            <person name="Lahme S."/>
            <person name="Mand J."/>
            <person name="Longwell J."/>
            <person name="Smith R."/>
            <person name="Enning D."/>
        </authorList>
    </citation>
    <scope>NUCLEOTIDE SEQUENCE</scope>
    <source>
        <strain evidence="2">MIC098Bin6</strain>
    </source>
</reference>
<accession>A0A931CSP9</accession>
<sequence>MTQRSFFSRFLKVLSLGLYLGAGLFLAAGMSSCGPATPDLPMRTIIDQLGREVTFPANPERIAALHHFGGKIVYALNRQHLLVEKSIYCMEAKALAAVDPAFAALPGLIQGHGYNIEGLVSLAPQVIFSYASMDRSELAQFENAGIPVVAVRGETFEESFEAVRLMADVLECPEAGQTYITACNALLDEVAARLENNVDTPVPVLFAGPRSVYSVATGNMLQTEILARAGARNVAQDLEGFWADVSPEQIAQWDPQVIFLGSYLDVYGKDKIFTLPQFQTVSAIKNQRVYTFPSNIGWWDYPAPHCVLGVVWTAKTLYPQLFEDLDLTQTANDFYSRFMGYSFEDLGGQLL</sequence>
<dbReference type="Gene3D" id="1.20.58.2180">
    <property type="match status" value="1"/>
</dbReference>
<dbReference type="SUPFAM" id="SSF53807">
    <property type="entry name" value="Helical backbone' metal receptor"/>
    <property type="match status" value="1"/>
</dbReference>
<dbReference type="PROSITE" id="PS50983">
    <property type="entry name" value="FE_B12_PBP"/>
    <property type="match status" value="1"/>
</dbReference>
<evidence type="ECO:0000313" key="3">
    <source>
        <dbReference type="Proteomes" id="UP000706172"/>
    </source>
</evidence>
<evidence type="ECO:0000313" key="2">
    <source>
        <dbReference type="EMBL" id="MBG0778355.1"/>
    </source>
</evidence>
<evidence type="ECO:0000259" key="1">
    <source>
        <dbReference type="PROSITE" id="PS50983"/>
    </source>
</evidence>
<dbReference type="Gene3D" id="3.40.50.1980">
    <property type="entry name" value="Nitrogenase molybdenum iron protein domain"/>
    <property type="match status" value="2"/>
</dbReference>
<protein>
    <submittedName>
        <fullName evidence="2">ABC transporter substrate-binding protein</fullName>
    </submittedName>
</protein>